<evidence type="ECO:0000313" key="3">
    <source>
        <dbReference type="EMBL" id="VDK54579.1"/>
    </source>
</evidence>
<evidence type="ECO:0000313" key="4">
    <source>
        <dbReference type="Proteomes" id="UP000271098"/>
    </source>
</evidence>
<evidence type="ECO:0000313" key="5">
    <source>
        <dbReference type="WBParaSite" id="GPUH_0000641601-mRNA-1"/>
    </source>
</evidence>
<proteinExistence type="predicted"/>
<protein>
    <submittedName>
        <fullName evidence="5">Collagen triple helix repeat protein</fullName>
    </submittedName>
</protein>
<keyword evidence="4" id="KW-1185">Reference proteome</keyword>
<dbReference type="InterPro" id="IPR008160">
    <property type="entry name" value="Collagen"/>
</dbReference>
<name>A0A183DCG6_9BILA</name>
<feature type="region of interest" description="Disordered" evidence="2">
    <location>
        <begin position="62"/>
        <end position="114"/>
    </location>
</feature>
<dbReference type="Pfam" id="PF01391">
    <property type="entry name" value="Collagen"/>
    <property type="match status" value="1"/>
</dbReference>
<organism evidence="5">
    <name type="scientific">Gongylonema pulchrum</name>
    <dbReference type="NCBI Taxonomy" id="637853"/>
    <lineage>
        <taxon>Eukaryota</taxon>
        <taxon>Metazoa</taxon>
        <taxon>Ecdysozoa</taxon>
        <taxon>Nematoda</taxon>
        <taxon>Chromadorea</taxon>
        <taxon>Rhabditida</taxon>
        <taxon>Spirurina</taxon>
        <taxon>Spiruromorpha</taxon>
        <taxon>Spiruroidea</taxon>
        <taxon>Gongylonematidae</taxon>
        <taxon>Gongylonema</taxon>
    </lineage>
</organism>
<evidence type="ECO:0000256" key="2">
    <source>
        <dbReference type="SAM" id="MobiDB-lite"/>
    </source>
</evidence>
<gene>
    <name evidence="3" type="ORF">GPUH_LOCUS6403</name>
</gene>
<accession>A0A183DCG6</accession>
<keyword evidence="1" id="KW-0677">Repeat</keyword>
<sequence>MGKKLLSLGHRVIRDLLEFQEQLVQPDPPEMMLLQESALRIGVSKEFIGYVKKCIFLGQPGPPGPPGPIGLPGQPGAPVLVTTGPMGSNGPEGEAGDVGPPGQPGPQGLQGLPGNDAGYVFRNPVIFENF</sequence>
<dbReference type="EMBL" id="UYRT01014961">
    <property type="protein sequence ID" value="VDK54579.1"/>
    <property type="molecule type" value="Genomic_DNA"/>
</dbReference>
<dbReference type="WBParaSite" id="GPUH_0000641601-mRNA-1">
    <property type="protein sequence ID" value="GPUH_0000641601-mRNA-1"/>
    <property type="gene ID" value="GPUH_0000641601"/>
</dbReference>
<dbReference type="AlphaFoldDB" id="A0A183DCG6"/>
<evidence type="ECO:0000256" key="1">
    <source>
        <dbReference type="ARBA" id="ARBA00022737"/>
    </source>
</evidence>
<reference evidence="3 4" key="2">
    <citation type="submission" date="2018-11" db="EMBL/GenBank/DDBJ databases">
        <authorList>
            <consortium name="Pathogen Informatics"/>
        </authorList>
    </citation>
    <scope>NUCLEOTIDE SEQUENCE [LARGE SCALE GENOMIC DNA]</scope>
</reference>
<dbReference type="Proteomes" id="UP000271098">
    <property type="component" value="Unassembled WGS sequence"/>
</dbReference>
<reference evidence="5" key="1">
    <citation type="submission" date="2016-06" db="UniProtKB">
        <authorList>
            <consortium name="WormBaseParasite"/>
        </authorList>
    </citation>
    <scope>IDENTIFICATION</scope>
</reference>